<dbReference type="PANTHER" id="PTHR43047">
    <property type="entry name" value="TWO-COMPONENT HISTIDINE PROTEIN KINASE"/>
    <property type="match status" value="1"/>
</dbReference>
<evidence type="ECO:0000256" key="1">
    <source>
        <dbReference type="ARBA" id="ARBA00000085"/>
    </source>
</evidence>
<evidence type="ECO:0000256" key="6">
    <source>
        <dbReference type="PROSITE-ProRule" id="PRU00169"/>
    </source>
</evidence>
<dbReference type="SUPFAM" id="SSF52172">
    <property type="entry name" value="CheY-like"/>
    <property type="match status" value="1"/>
</dbReference>
<feature type="domain" description="Histidine kinase" evidence="8">
    <location>
        <begin position="484"/>
        <end position="703"/>
    </location>
</feature>
<dbReference type="SMART" id="SM00448">
    <property type="entry name" value="REC"/>
    <property type="match status" value="1"/>
</dbReference>
<sequence>MSGYGLILFVIFLALSGCALYLLRSNMVNASHQVGLQLAQRISASTIAAYQQEKEFVQLLSIYAADRLTHLQQRALPAAQINEQLLAFIDSAQPRLAAAFPQLKLTLFAMYAGKIVARATPQENNYDPTKQAWYQQALQHPGEAVVIEPYRDLRTGSMVVTIVTAKPELNFALGCDIYTEFSSEQTLSSALPPGFNAFITDKQGNVIFNQSAIDTKPLTSIQVQAYGQELFKAIALHLKESSHLPNGDTKRQCHMFALQGSVTLGDHMVYYCQERDANWLTIITAPQEELLLNFNHVVLIFLALILCFSVMEGLMLWRSWRMARQLETNTEALKVLANSFQDIVRVNIQNGTFSLLRSRSYFRELLGQKQNYADFMQTMQRIISPEHWPAFAREYSLQNLEYLATHHIRDLGHDVLLTENSSGRYVWFNVRILFDESLDLNESIISFKQIDSEKSKAIEEHQLLKDALALAQRNEKAKNTFFANMSHDMRTPLSGILGLCQLANAQSGNAPYLMQIVSKINLSARQLLLLVDDILEVSRPDMTESLNQEIFNLPAFLDNNLEVFRLMAAQNERTFKLEYHLTHQQVIGDSHKLQQILSNLLSNAFKYSHAGATISCSVQEVPGPSKACQFIFEVSDNGIGMQEDFIVKLFEPYAREQRLPGVGGTGLGLSIVHHLVSLMGGNIQVKSKPDVGTTFTITLPFGLPKSTTLTTSAASDLAPIQVLAGLHILLAEDTKLNQDLARELLEQRGAHVQGASNGQEALELFKASKPYQIDVILLDMRMPVMDGCATACAIRQLDRADATEVPIIAITANAFAEDIAATHAAGMDAHIAKPLDFALLEKTVASLRARHHTVATKEGEQ</sequence>
<dbReference type="Proteomes" id="UP000824150">
    <property type="component" value="Unassembled WGS sequence"/>
</dbReference>
<protein>
    <recommendedName>
        <fullName evidence="2">histidine kinase</fullName>
        <ecNumber evidence="2">2.7.13.3</ecNumber>
    </recommendedName>
</protein>
<dbReference type="SUPFAM" id="SSF55874">
    <property type="entry name" value="ATPase domain of HSP90 chaperone/DNA topoisomerase II/histidine kinase"/>
    <property type="match status" value="1"/>
</dbReference>
<evidence type="ECO:0000256" key="5">
    <source>
        <dbReference type="ARBA" id="ARBA00022777"/>
    </source>
</evidence>
<dbReference type="GO" id="GO:0005886">
    <property type="term" value="C:plasma membrane"/>
    <property type="evidence" value="ECO:0007669"/>
    <property type="project" value="UniProtKB-ARBA"/>
</dbReference>
<evidence type="ECO:0000256" key="2">
    <source>
        <dbReference type="ARBA" id="ARBA00012438"/>
    </source>
</evidence>
<reference evidence="10" key="1">
    <citation type="journal article" date="2021" name="PeerJ">
        <title>Extensive microbial diversity within the chicken gut microbiome revealed by metagenomics and culture.</title>
        <authorList>
            <person name="Gilroy R."/>
            <person name="Ravi A."/>
            <person name="Getino M."/>
            <person name="Pursley I."/>
            <person name="Horton D.L."/>
            <person name="Alikhan N.F."/>
            <person name="Baker D."/>
            <person name="Gharbi K."/>
            <person name="Hall N."/>
            <person name="Watson M."/>
            <person name="Adriaenssens E.M."/>
            <person name="Foster-Nyarko E."/>
            <person name="Jarju S."/>
            <person name="Secka A."/>
            <person name="Antonio M."/>
            <person name="Oren A."/>
            <person name="Chaudhuri R.R."/>
            <person name="La Ragione R."/>
            <person name="Hildebrand F."/>
            <person name="Pallen M.J."/>
        </authorList>
    </citation>
    <scope>NUCLEOTIDE SEQUENCE</scope>
    <source>
        <strain evidence="10">687</strain>
    </source>
</reference>
<dbReference type="EC" id="2.7.13.3" evidence="2"/>
<accession>A0A9E2NSK7</accession>
<dbReference type="CDD" id="cd18773">
    <property type="entry name" value="PDC1_HK_sensor"/>
    <property type="match status" value="1"/>
</dbReference>
<dbReference type="PROSITE" id="PS50110">
    <property type="entry name" value="RESPONSE_REGULATORY"/>
    <property type="match status" value="1"/>
</dbReference>
<dbReference type="EMBL" id="JAHLFG010000064">
    <property type="protein sequence ID" value="MBU3827045.1"/>
    <property type="molecule type" value="Genomic_DNA"/>
</dbReference>
<keyword evidence="7" id="KW-0472">Membrane</keyword>
<dbReference type="CDD" id="cd00075">
    <property type="entry name" value="HATPase"/>
    <property type="match status" value="1"/>
</dbReference>
<dbReference type="GO" id="GO:0000155">
    <property type="term" value="F:phosphorelay sensor kinase activity"/>
    <property type="evidence" value="ECO:0007669"/>
    <property type="project" value="InterPro"/>
</dbReference>
<organism evidence="10 11">
    <name type="scientific">Candidatus Anaerobiospirillum merdipullorum</name>
    <dbReference type="NCBI Taxonomy" id="2838450"/>
    <lineage>
        <taxon>Bacteria</taxon>
        <taxon>Pseudomonadati</taxon>
        <taxon>Pseudomonadota</taxon>
        <taxon>Gammaproteobacteria</taxon>
        <taxon>Aeromonadales</taxon>
        <taxon>Succinivibrionaceae</taxon>
        <taxon>Anaerobiospirillum</taxon>
    </lineage>
</organism>
<dbReference type="PRINTS" id="PR00344">
    <property type="entry name" value="BCTRLSENSOR"/>
</dbReference>
<evidence type="ECO:0000256" key="4">
    <source>
        <dbReference type="ARBA" id="ARBA00022679"/>
    </source>
</evidence>
<gene>
    <name evidence="10" type="ORF">IAA31_06100</name>
</gene>
<keyword evidence="7" id="KW-1133">Transmembrane helix</keyword>
<dbReference type="Gene3D" id="3.30.565.10">
    <property type="entry name" value="Histidine kinase-like ATPase, C-terminal domain"/>
    <property type="match status" value="1"/>
</dbReference>
<keyword evidence="7" id="KW-0812">Transmembrane</keyword>
<feature type="transmembrane region" description="Helical" evidence="7">
    <location>
        <begin position="297"/>
        <end position="317"/>
    </location>
</feature>
<evidence type="ECO:0000256" key="7">
    <source>
        <dbReference type="SAM" id="Phobius"/>
    </source>
</evidence>
<dbReference type="Gene3D" id="3.40.50.2300">
    <property type="match status" value="1"/>
</dbReference>
<keyword evidence="4" id="KW-0808">Transferase</keyword>
<evidence type="ECO:0000313" key="11">
    <source>
        <dbReference type="Proteomes" id="UP000824150"/>
    </source>
</evidence>
<comment type="caution">
    <text evidence="10">The sequence shown here is derived from an EMBL/GenBank/DDBJ whole genome shotgun (WGS) entry which is preliminary data.</text>
</comment>
<evidence type="ECO:0000259" key="9">
    <source>
        <dbReference type="PROSITE" id="PS50110"/>
    </source>
</evidence>
<evidence type="ECO:0000259" key="8">
    <source>
        <dbReference type="PROSITE" id="PS50109"/>
    </source>
</evidence>
<reference evidence="10" key="2">
    <citation type="submission" date="2021-04" db="EMBL/GenBank/DDBJ databases">
        <authorList>
            <person name="Gilroy R."/>
        </authorList>
    </citation>
    <scope>NUCLEOTIDE SEQUENCE</scope>
    <source>
        <strain evidence="10">687</strain>
    </source>
</reference>
<dbReference type="InterPro" id="IPR036890">
    <property type="entry name" value="HATPase_C_sf"/>
</dbReference>
<evidence type="ECO:0000256" key="3">
    <source>
        <dbReference type="ARBA" id="ARBA00022553"/>
    </source>
</evidence>
<dbReference type="Pfam" id="PF02518">
    <property type="entry name" value="HATPase_c"/>
    <property type="match status" value="1"/>
</dbReference>
<dbReference type="InterPro" id="IPR005467">
    <property type="entry name" value="His_kinase_dom"/>
</dbReference>
<dbReference type="CDD" id="cd00082">
    <property type="entry name" value="HisKA"/>
    <property type="match status" value="1"/>
</dbReference>
<dbReference type="CDD" id="cd17546">
    <property type="entry name" value="REC_hyHK_CKI1_RcsC-like"/>
    <property type="match status" value="1"/>
</dbReference>
<dbReference type="InterPro" id="IPR003594">
    <property type="entry name" value="HATPase_dom"/>
</dbReference>
<proteinExistence type="predicted"/>
<dbReference type="Gene3D" id="3.30.450.20">
    <property type="entry name" value="PAS domain"/>
    <property type="match status" value="2"/>
</dbReference>
<dbReference type="FunFam" id="3.30.565.10:FF:000006">
    <property type="entry name" value="Sensor histidine kinase WalK"/>
    <property type="match status" value="1"/>
</dbReference>
<dbReference type="Gene3D" id="1.10.287.130">
    <property type="match status" value="1"/>
</dbReference>
<dbReference type="Pfam" id="PF00072">
    <property type="entry name" value="Response_reg"/>
    <property type="match status" value="1"/>
</dbReference>
<dbReference type="PROSITE" id="PS50109">
    <property type="entry name" value="HIS_KIN"/>
    <property type="match status" value="1"/>
</dbReference>
<dbReference type="PANTHER" id="PTHR43047:SF72">
    <property type="entry name" value="OSMOSENSING HISTIDINE PROTEIN KINASE SLN1"/>
    <property type="match status" value="1"/>
</dbReference>
<keyword evidence="5" id="KW-0418">Kinase</keyword>
<dbReference type="Pfam" id="PF00512">
    <property type="entry name" value="HisKA"/>
    <property type="match status" value="1"/>
</dbReference>
<evidence type="ECO:0000313" key="10">
    <source>
        <dbReference type="EMBL" id="MBU3827045.1"/>
    </source>
</evidence>
<dbReference type="SMART" id="SM00387">
    <property type="entry name" value="HATPase_c"/>
    <property type="match status" value="1"/>
</dbReference>
<feature type="domain" description="Response regulatory" evidence="9">
    <location>
        <begin position="727"/>
        <end position="848"/>
    </location>
</feature>
<name>A0A9E2NSK7_9GAMM</name>
<dbReference type="SMART" id="SM00388">
    <property type="entry name" value="HisKA"/>
    <property type="match status" value="1"/>
</dbReference>
<dbReference type="SUPFAM" id="SSF47384">
    <property type="entry name" value="Homodimeric domain of signal transducing histidine kinase"/>
    <property type="match status" value="1"/>
</dbReference>
<dbReference type="InterPro" id="IPR001789">
    <property type="entry name" value="Sig_transdc_resp-reg_receiver"/>
</dbReference>
<dbReference type="InterPro" id="IPR036097">
    <property type="entry name" value="HisK_dim/P_sf"/>
</dbReference>
<dbReference type="InterPro" id="IPR003661">
    <property type="entry name" value="HisK_dim/P_dom"/>
</dbReference>
<dbReference type="InterPro" id="IPR011006">
    <property type="entry name" value="CheY-like_superfamily"/>
</dbReference>
<comment type="catalytic activity">
    <reaction evidence="1">
        <text>ATP + protein L-histidine = ADP + protein N-phospho-L-histidine.</text>
        <dbReference type="EC" id="2.7.13.3"/>
    </reaction>
</comment>
<dbReference type="GO" id="GO:0009927">
    <property type="term" value="F:histidine phosphotransfer kinase activity"/>
    <property type="evidence" value="ECO:0007669"/>
    <property type="project" value="TreeGrafter"/>
</dbReference>
<keyword evidence="3 6" id="KW-0597">Phosphoprotein</keyword>
<dbReference type="InterPro" id="IPR004358">
    <property type="entry name" value="Sig_transdc_His_kin-like_C"/>
</dbReference>
<dbReference type="AlphaFoldDB" id="A0A9E2NSK7"/>
<feature type="modified residue" description="4-aspartylphosphate" evidence="6">
    <location>
        <position position="779"/>
    </location>
</feature>